<dbReference type="PANTHER" id="PTHR30213">
    <property type="entry name" value="INNER MEMBRANE PROTEIN YHJD"/>
    <property type="match status" value="1"/>
</dbReference>
<keyword evidence="2" id="KW-1003">Cell membrane</keyword>
<protein>
    <recommendedName>
        <fullName evidence="9">YihY/virulence factor BrkB family protein</fullName>
    </recommendedName>
</protein>
<dbReference type="GO" id="GO:0005886">
    <property type="term" value="C:plasma membrane"/>
    <property type="evidence" value="ECO:0007669"/>
    <property type="project" value="UniProtKB-SubCell"/>
</dbReference>
<evidence type="ECO:0008006" key="9">
    <source>
        <dbReference type="Google" id="ProtNLM"/>
    </source>
</evidence>
<evidence type="ECO:0000256" key="1">
    <source>
        <dbReference type="ARBA" id="ARBA00004651"/>
    </source>
</evidence>
<keyword evidence="3 6" id="KW-0812">Transmembrane</keyword>
<evidence type="ECO:0000256" key="6">
    <source>
        <dbReference type="SAM" id="Phobius"/>
    </source>
</evidence>
<feature type="transmembrane region" description="Helical" evidence="6">
    <location>
        <begin position="110"/>
        <end position="131"/>
    </location>
</feature>
<comment type="caution">
    <text evidence="7">The sequence shown here is derived from an EMBL/GenBank/DDBJ whole genome shotgun (WGS) entry which is preliminary data.</text>
</comment>
<evidence type="ECO:0000256" key="5">
    <source>
        <dbReference type="ARBA" id="ARBA00023136"/>
    </source>
</evidence>
<evidence type="ECO:0000256" key="4">
    <source>
        <dbReference type="ARBA" id="ARBA00022989"/>
    </source>
</evidence>
<dbReference type="InterPro" id="IPR017039">
    <property type="entry name" value="Virul_fac_BrkB"/>
</dbReference>
<gene>
    <name evidence="7" type="ORF">C7B47_01740</name>
</gene>
<evidence type="ECO:0000313" key="7">
    <source>
        <dbReference type="EMBL" id="PSR29463.1"/>
    </source>
</evidence>
<evidence type="ECO:0000313" key="8">
    <source>
        <dbReference type="Proteomes" id="UP000242705"/>
    </source>
</evidence>
<keyword evidence="4 6" id="KW-1133">Transmembrane helix</keyword>
<feature type="transmembrane region" description="Helical" evidence="6">
    <location>
        <begin position="268"/>
        <end position="293"/>
    </location>
</feature>
<sequence length="303" mass="34010">MIEVMHNRMHGHLENHVFGGHSVENVLRFVKLLMERMSRDDMTSYAAALAYKFLFALFPLVLFLTALLGFMHLPTTIKDIVGPLNSLVPASVITLLRSAIAVAIHHENPTVLSLGIVGFVWGMSGAFMELIDAFNHAYELTYPFKRGTIKRYLLAAGTGIIFGLLFVATLLVATGGTLFTHWLLNSVLHWPIDHVASFFLHWLMLLVLLVFSLDMLYTILPDLHLPFKFLSPGTILATAVFIVLAWGFSLYTSHFDSYNKMYGSLGTVILLLLYLYLFALAILLGAEVNALLYHQRHKSSQKK</sequence>
<dbReference type="EMBL" id="PXYX01000002">
    <property type="protein sequence ID" value="PSR29463.1"/>
    <property type="molecule type" value="Genomic_DNA"/>
</dbReference>
<proteinExistence type="predicted"/>
<dbReference type="Proteomes" id="UP000242705">
    <property type="component" value="Unassembled WGS sequence"/>
</dbReference>
<dbReference type="AlphaFoldDB" id="A0A2T2X4M8"/>
<comment type="subcellular location">
    <subcellularLocation>
        <location evidence="1">Cell membrane</location>
        <topology evidence="1">Multi-pass membrane protein</topology>
    </subcellularLocation>
</comment>
<evidence type="ECO:0000256" key="2">
    <source>
        <dbReference type="ARBA" id="ARBA00022475"/>
    </source>
</evidence>
<dbReference type="PIRSF" id="PIRSF035875">
    <property type="entry name" value="RNase_BN"/>
    <property type="match status" value="1"/>
</dbReference>
<dbReference type="NCBIfam" id="TIGR00765">
    <property type="entry name" value="yihY_not_rbn"/>
    <property type="match status" value="1"/>
</dbReference>
<dbReference type="PANTHER" id="PTHR30213:SF0">
    <property type="entry name" value="UPF0761 MEMBRANE PROTEIN YIHY"/>
    <property type="match status" value="1"/>
</dbReference>
<accession>A0A2T2X4M8</accession>
<feature type="transmembrane region" description="Helical" evidence="6">
    <location>
        <begin position="229"/>
        <end position="248"/>
    </location>
</feature>
<feature type="transmembrane region" description="Helical" evidence="6">
    <location>
        <begin position="45"/>
        <end position="70"/>
    </location>
</feature>
<feature type="transmembrane region" description="Helical" evidence="6">
    <location>
        <begin position="152"/>
        <end position="179"/>
    </location>
</feature>
<dbReference type="Pfam" id="PF03631">
    <property type="entry name" value="Virul_fac_BrkB"/>
    <property type="match status" value="1"/>
</dbReference>
<evidence type="ECO:0000256" key="3">
    <source>
        <dbReference type="ARBA" id="ARBA00022692"/>
    </source>
</evidence>
<organism evidence="7 8">
    <name type="scientific">Sulfobacillus thermosulfidooxidans</name>
    <dbReference type="NCBI Taxonomy" id="28034"/>
    <lineage>
        <taxon>Bacteria</taxon>
        <taxon>Bacillati</taxon>
        <taxon>Bacillota</taxon>
        <taxon>Clostridia</taxon>
        <taxon>Eubacteriales</taxon>
        <taxon>Clostridiales Family XVII. Incertae Sedis</taxon>
        <taxon>Sulfobacillus</taxon>
    </lineage>
</organism>
<feature type="transmembrane region" description="Helical" evidence="6">
    <location>
        <begin position="199"/>
        <end position="217"/>
    </location>
</feature>
<keyword evidence="5 6" id="KW-0472">Membrane</keyword>
<name>A0A2T2X4M8_SULTH</name>
<reference evidence="7 8" key="1">
    <citation type="journal article" date="2014" name="BMC Genomics">
        <title>Comparison of environmental and isolate Sulfobacillus genomes reveals diverse carbon, sulfur, nitrogen, and hydrogen metabolisms.</title>
        <authorList>
            <person name="Justice N.B."/>
            <person name="Norman A."/>
            <person name="Brown C.T."/>
            <person name="Singh A."/>
            <person name="Thomas B.C."/>
            <person name="Banfield J.F."/>
        </authorList>
    </citation>
    <scope>NUCLEOTIDE SEQUENCE [LARGE SCALE GENOMIC DNA]</scope>
    <source>
        <strain evidence="7">AMDSBA5</strain>
    </source>
</reference>